<evidence type="ECO:0008006" key="11">
    <source>
        <dbReference type="Google" id="ProtNLM"/>
    </source>
</evidence>
<dbReference type="InterPro" id="IPR023408">
    <property type="entry name" value="MscS_beta-dom_sf"/>
</dbReference>
<keyword evidence="6 7" id="KW-0472">Membrane</keyword>
<dbReference type="Gene3D" id="2.30.30.60">
    <property type="match status" value="1"/>
</dbReference>
<dbReference type="GO" id="GO:0005886">
    <property type="term" value="C:plasma membrane"/>
    <property type="evidence" value="ECO:0007669"/>
    <property type="project" value="UniProtKB-SubCell"/>
</dbReference>
<organism evidence="10">
    <name type="scientific">hot springs metagenome</name>
    <dbReference type="NCBI Taxonomy" id="433727"/>
    <lineage>
        <taxon>unclassified sequences</taxon>
        <taxon>metagenomes</taxon>
        <taxon>ecological metagenomes</taxon>
    </lineage>
</organism>
<dbReference type="PANTHER" id="PTHR30221:SF1">
    <property type="entry name" value="SMALL-CONDUCTANCE MECHANOSENSITIVE CHANNEL"/>
    <property type="match status" value="1"/>
</dbReference>
<evidence type="ECO:0000313" key="10">
    <source>
        <dbReference type="EMBL" id="GER94272.1"/>
    </source>
</evidence>
<dbReference type="PANTHER" id="PTHR30221">
    <property type="entry name" value="SMALL-CONDUCTANCE MECHANOSENSITIVE CHANNEL"/>
    <property type="match status" value="1"/>
</dbReference>
<dbReference type="InterPro" id="IPR010920">
    <property type="entry name" value="LSM_dom_sf"/>
</dbReference>
<sequence>MRISNIIIEDAIHKVSDVTGLSKDIIPLIKNVSKIAIIIASLMVILSIWKINITPIIASAGIAGAAVALAAKDTIANFFGRISVFADKPCKIGDFIVIDKADRGEVISIGIRSTRIKTVDDIMITIPNSIIANSKIINESAPTPNIRVRIPVSVAYGSNIDLIL</sequence>
<dbReference type="AlphaFoldDB" id="A0A5J4L4V7"/>
<dbReference type="GO" id="GO:0008381">
    <property type="term" value="F:mechanosensitive monoatomic ion channel activity"/>
    <property type="evidence" value="ECO:0007669"/>
    <property type="project" value="InterPro"/>
</dbReference>
<comment type="caution">
    <text evidence="10">The sequence shown here is derived from an EMBL/GenBank/DDBJ whole genome shotgun (WGS) entry which is preliminary data.</text>
</comment>
<protein>
    <recommendedName>
        <fullName evidence="11">Mechanosensitive ion channel family protein</fullName>
    </recommendedName>
</protein>
<dbReference type="InterPro" id="IPR011014">
    <property type="entry name" value="MscS_channel_TM-2"/>
</dbReference>
<reference evidence="10" key="1">
    <citation type="submission" date="2019-10" db="EMBL/GenBank/DDBJ databases">
        <title>Metagenomic sequencing of thiosulfate-disproportionating enrichment culture.</title>
        <authorList>
            <person name="Umezawa K."/>
            <person name="Kojima H."/>
            <person name="Fukui M."/>
        </authorList>
    </citation>
    <scope>NUCLEOTIDE SEQUENCE</scope>
    <source>
        <strain evidence="10">45J</strain>
    </source>
</reference>
<evidence type="ECO:0000256" key="5">
    <source>
        <dbReference type="ARBA" id="ARBA00022989"/>
    </source>
</evidence>
<comment type="similarity">
    <text evidence="2">Belongs to the MscS (TC 1.A.23) family.</text>
</comment>
<keyword evidence="5 7" id="KW-1133">Transmembrane helix</keyword>
<feature type="domain" description="Mechanosensitive ion channel MscS" evidence="8">
    <location>
        <begin position="73"/>
        <end position="139"/>
    </location>
</feature>
<evidence type="ECO:0000256" key="7">
    <source>
        <dbReference type="SAM" id="Phobius"/>
    </source>
</evidence>
<evidence type="ECO:0000259" key="8">
    <source>
        <dbReference type="Pfam" id="PF00924"/>
    </source>
</evidence>
<dbReference type="InterPro" id="IPR045275">
    <property type="entry name" value="MscS_archaea/bacteria_type"/>
</dbReference>
<feature type="transmembrane region" description="Helical" evidence="7">
    <location>
        <begin position="55"/>
        <end position="71"/>
    </location>
</feature>
<dbReference type="Gene3D" id="1.10.287.1260">
    <property type="match status" value="1"/>
</dbReference>
<evidence type="ECO:0000256" key="1">
    <source>
        <dbReference type="ARBA" id="ARBA00004651"/>
    </source>
</evidence>
<feature type="domain" description="Mechanosensitive ion channel transmembrane helices 2/3" evidence="9">
    <location>
        <begin position="31"/>
        <end position="72"/>
    </location>
</feature>
<comment type="subcellular location">
    <subcellularLocation>
        <location evidence="1">Cell membrane</location>
        <topology evidence="1">Multi-pass membrane protein</topology>
    </subcellularLocation>
</comment>
<keyword evidence="3" id="KW-1003">Cell membrane</keyword>
<evidence type="ECO:0000256" key="2">
    <source>
        <dbReference type="ARBA" id="ARBA00008017"/>
    </source>
</evidence>
<evidence type="ECO:0000256" key="4">
    <source>
        <dbReference type="ARBA" id="ARBA00022692"/>
    </source>
</evidence>
<dbReference type="Pfam" id="PF21088">
    <property type="entry name" value="MS_channel_1st"/>
    <property type="match status" value="1"/>
</dbReference>
<evidence type="ECO:0000259" key="9">
    <source>
        <dbReference type="Pfam" id="PF21088"/>
    </source>
</evidence>
<dbReference type="Pfam" id="PF00924">
    <property type="entry name" value="MS_channel_2nd"/>
    <property type="match status" value="1"/>
</dbReference>
<evidence type="ECO:0000256" key="6">
    <source>
        <dbReference type="ARBA" id="ARBA00023136"/>
    </source>
</evidence>
<dbReference type="EMBL" id="BLAB01000001">
    <property type="protein sequence ID" value="GER94272.1"/>
    <property type="molecule type" value="Genomic_DNA"/>
</dbReference>
<evidence type="ECO:0000256" key="3">
    <source>
        <dbReference type="ARBA" id="ARBA00022475"/>
    </source>
</evidence>
<dbReference type="SUPFAM" id="SSF82861">
    <property type="entry name" value="Mechanosensitive channel protein MscS (YggB), transmembrane region"/>
    <property type="match status" value="1"/>
</dbReference>
<dbReference type="SUPFAM" id="SSF50182">
    <property type="entry name" value="Sm-like ribonucleoproteins"/>
    <property type="match status" value="1"/>
</dbReference>
<accession>A0A5J4L4V7</accession>
<gene>
    <name evidence="10" type="ORF">A45J_2032</name>
</gene>
<keyword evidence="4 7" id="KW-0812">Transmembrane</keyword>
<name>A0A5J4L4V7_9ZZZZ</name>
<dbReference type="InterPro" id="IPR049142">
    <property type="entry name" value="MS_channel_1st"/>
</dbReference>
<proteinExistence type="inferred from homology"/>
<dbReference type="InterPro" id="IPR006685">
    <property type="entry name" value="MscS_channel_2nd"/>
</dbReference>
<feature type="transmembrane region" description="Helical" evidence="7">
    <location>
        <begin position="32"/>
        <end position="49"/>
    </location>
</feature>